<keyword evidence="1" id="KW-1133">Transmembrane helix</keyword>
<proteinExistence type="predicted"/>
<dbReference type="Proteomes" id="UP001476282">
    <property type="component" value="Unassembled WGS sequence"/>
</dbReference>
<feature type="transmembrane region" description="Helical" evidence="1">
    <location>
        <begin position="464"/>
        <end position="485"/>
    </location>
</feature>
<keyword evidence="3" id="KW-1185">Reference proteome</keyword>
<gene>
    <name evidence="2" type="ORF">Hsar01_01521</name>
</gene>
<name>A0ABP9UL20_9BACT</name>
<protein>
    <submittedName>
        <fullName evidence="2">Uncharacterized protein</fullName>
    </submittedName>
</protein>
<feature type="transmembrane region" description="Helical" evidence="1">
    <location>
        <begin position="421"/>
        <end position="440"/>
    </location>
</feature>
<accession>A0ABP9UL20</accession>
<reference evidence="2 3" key="1">
    <citation type="submission" date="2024-02" db="EMBL/GenBank/DDBJ databases">
        <title>Haloferula sargassicola NBRC 104335.</title>
        <authorList>
            <person name="Ichikawa N."/>
            <person name="Katano-Makiyama Y."/>
            <person name="Hidaka K."/>
        </authorList>
    </citation>
    <scope>NUCLEOTIDE SEQUENCE [LARGE SCALE GENOMIC DNA]</scope>
    <source>
        <strain evidence="2 3">NBRC 104335</strain>
    </source>
</reference>
<sequence length="677" mass="76311">MKSEQPWIDAVLETFPANDPQNEQRRELLLEAAHAVPFEAPSDEPPAPPRFKNSRRARMLRSGLFLLGLWLLWVLLLCPTARRRLQGISLCDRYSDRVSPVTLSFPLPYYYRAREGQQWQPWVEDFQQKRHPADKLLLRFGKSHEPDEAIRWRELWSSHPEDPVCFAERFRATAFVDSDPDPSLLTEAAEADPGNGYYDLLTAIHLAGSCVDESYSRSKSGHRSREWKITDPERAELAWQHLERALDASRIESHAFEMIELRLEGWPKPREYPDFAADEVTATAYLRFDRPFPLGTRELAGLFVTRAKKLAAAGDTTELRKLCRLVRKTVQLIHRAPVSSWSMNTASILLGNAQPGMLEACQIAGLTEEAAFWADFATYRSKQGTAFTSRFRPDHASSLWWHATADLDSGRHAEQRMFEGLYLGHAALVFLVFSGMASFLHRHSFGRLLQLPGRISPLLRFSDYARIILIGVGLPALIVVATLELPILNPRDQPMDGFQACAVLQKLLSLIVAALFLTTRETGLALTRRATPLGFRPMARTPLLLLGLLALAGAPSASALSRIEDFGPLPREWVWAGFFMLPGLLLVAFLVGIGVLVFTGHRRLQATTLLRCLTPPLLTAAWLMVAWSGVNRCIERHHVRHATAERIDSPQAILFYQGNEPGTYRQIMEDYLATAPE</sequence>
<evidence type="ECO:0000256" key="1">
    <source>
        <dbReference type="SAM" id="Phobius"/>
    </source>
</evidence>
<feature type="transmembrane region" description="Helical" evidence="1">
    <location>
        <begin position="573"/>
        <end position="598"/>
    </location>
</feature>
<dbReference type="EMBL" id="BAABRI010000007">
    <property type="protein sequence ID" value="GAA5482303.1"/>
    <property type="molecule type" value="Genomic_DNA"/>
</dbReference>
<feature type="transmembrane region" description="Helical" evidence="1">
    <location>
        <begin position="497"/>
        <end position="518"/>
    </location>
</feature>
<feature type="transmembrane region" description="Helical" evidence="1">
    <location>
        <begin position="539"/>
        <end position="561"/>
    </location>
</feature>
<feature type="transmembrane region" description="Helical" evidence="1">
    <location>
        <begin position="59"/>
        <end position="76"/>
    </location>
</feature>
<comment type="caution">
    <text evidence="2">The sequence shown here is derived from an EMBL/GenBank/DDBJ whole genome shotgun (WGS) entry which is preliminary data.</text>
</comment>
<organism evidence="2 3">
    <name type="scientific">Haloferula sargassicola</name>
    <dbReference type="NCBI Taxonomy" id="490096"/>
    <lineage>
        <taxon>Bacteria</taxon>
        <taxon>Pseudomonadati</taxon>
        <taxon>Verrucomicrobiota</taxon>
        <taxon>Verrucomicrobiia</taxon>
        <taxon>Verrucomicrobiales</taxon>
        <taxon>Verrucomicrobiaceae</taxon>
        <taxon>Haloferula</taxon>
    </lineage>
</organism>
<evidence type="ECO:0000313" key="2">
    <source>
        <dbReference type="EMBL" id="GAA5482303.1"/>
    </source>
</evidence>
<keyword evidence="1" id="KW-0472">Membrane</keyword>
<dbReference type="RefSeq" id="WP_353566448.1">
    <property type="nucleotide sequence ID" value="NZ_BAABRI010000007.1"/>
</dbReference>
<evidence type="ECO:0000313" key="3">
    <source>
        <dbReference type="Proteomes" id="UP001476282"/>
    </source>
</evidence>
<keyword evidence="1" id="KW-0812">Transmembrane</keyword>